<dbReference type="InterPro" id="IPR059115">
    <property type="entry name" value="Rib"/>
</dbReference>
<feature type="transmembrane region" description="Helical" evidence="2">
    <location>
        <begin position="20"/>
        <end position="38"/>
    </location>
</feature>
<evidence type="ECO:0000259" key="3">
    <source>
        <dbReference type="Pfam" id="PF08428"/>
    </source>
</evidence>
<feature type="compositionally biased region" description="Polar residues" evidence="1">
    <location>
        <begin position="1238"/>
        <end position="1253"/>
    </location>
</feature>
<evidence type="ECO:0000313" key="5">
    <source>
        <dbReference type="Proteomes" id="UP001198026"/>
    </source>
</evidence>
<accession>A0AAW4X6L5</accession>
<dbReference type="Pfam" id="PF08428">
    <property type="entry name" value="Rib"/>
    <property type="match status" value="1"/>
</dbReference>
<feature type="compositionally biased region" description="Polar residues" evidence="1">
    <location>
        <begin position="1042"/>
        <end position="1063"/>
    </location>
</feature>
<feature type="compositionally biased region" description="Basic and acidic residues" evidence="1">
    <location>
        <begin position="1411"/>
        <end position="1425"/>
    </location>
</feature>
<feature type="region of interest" description="Disordered" evidence="1">
    <location>
        <begin position="1042"/>
        <end position="1082"/>
    </location>
</feature>
<dbReference type="RefSeq" id="WP_267867074.1">
    <property type="nucleotide sequence ID" value="NZ_JAJGWA010000124.1"/>
</dbReference>
<feature type="compositionally biased region" description="Polar residues" evidence="1">
    <location>
        <begin position="1071"/>
        <end position="1082"/>
    </location>
</feature>
<organism evidence="4 5">
    <name type="scientific">Limosilactobacillus reuteri</name>
    <name type="common">Lactobacillus reuteri</name>
    <dbReference type="NCBI Taxonomy" id="1598"/>
    <lineage>
        <taxon>Bacteria</taxon>
        <taxon>Bacillati</taxon>
        <taxon>Bacillota</taxon>
        <taxon>Bacilli</taxon>
        <taxon>Lactobacillales</taxon>
        <taxon>Lactobacillaceae</taxon>
        <taxon>Limosilactobacillus</taxon>
    </lineage>
</organism>
<feature type="compositionally biased region" description="Polar residues" evidence="1">
    <location>
        <begin position="1130"/>
        <end position="1146"/>
    </location>
</feature>
<evidence type="ECO:0000313" key="4">
    <source>
        <dbReference type="EMBL" id="MCC4478082.1"/>
    </source>
</evidence>
<feature type="compositionally biased region" description="Polar residues" evidence="1">
    <location>
        <begin position="1171"/>
        <end position="1181"/>
    </location>
</feature>
<feature type="compositionally biased region" description="Low complexity" evidence="1">
    <location>
        <begin position="55"/>
        <end position="67"/>
    </location>
</feature>
<dbReference type="Proteomes" id="UP001198026">
    <property type="component" value="Unassembled WGS sequence"/>
</dbReference>
<feature type="region of interest" description="Disordered" evidence="1">
    <location>
        <begin position="1311"/>
        <end position="1364"/>
    </location>
</feature>
<feature type="region of interest" description="Disordered" evidence="1">
    <location>
        <begin position="1394"/>
        <end position="1436"/>
    </location>
</feature>
<gene>
    <name evidence="4" type="ORF">LMB76_07615</name>
</gene>
<evidence type="ECO:0000256" key="1">
    <source>
        <dbReference type="SAM" id="MobiDB-lite"/>
    </source>
</evidence>
<keyword evidence="2" id="KW-1133">Transmembrane helix</keyword>
<sequence length="1436" mass="153321">MKKDRFISERERQRFTLKKVAGRTVSALIGTTLLGVMINANGGVQAQADQVAPATEATATTDSTPTTGNQVTLKNATTGSTVDSTATADQPGAETTNSAANETTTLEVNTLSAAPTTNLTESKVVGQDRDITGDDGTSYNNGLINADTYGKDVISLNKDGQQYQEVTTTSYLNTKYETEDGPWGTSGYAPGDVGSMSIGSPERPQDAANGAYIRDISAAYVAAGGHLAEGEHRWEVVWNRQQGQQQDANPWFSLILSKDLEIKGDITMTYTHLGYFETDNGQYNKAFAFDPNVGPETIAVINDGRKVFAYDNYGAGQDQYAENLQQWNHINLQDPNLADYDKYKRTNPAQVYWDILRNGSTLPTNFGVVKINQGRVTDSDVYDQPLQFGGTWIDTKVENGKLVPDSDGLIHVNYNPMSNQYAMKLSDPKAAINIGDIYFFNYNTRGGYSFPSARRTYAQFTTAKKAGVEMEPGVYSRVIAGYKSWNHSSNYRRVTEAVINDNAKDYKVVISERNHTNDNQLPERQFEVGVTGGKTLKVSTTAPISITPEGYQPATTSLDGEQPKEHNTVFTYQTAKDAADLTANDFQMQLTNGQTSGTALANSLVTLAALPAGSSVTGTLENGIDYKISSNYDAANRTMTYNVDYTGHENALKLQTQNKTIIEGQAVPENTTVAQANQDYAKITPTTENHGLIVDENGNLTGTASGLTWADGQTSQEVTIPVTASGTNPATNQTETVTENVVVTVQRALSATPTQGNAIEGHAVTPGQQVITANLPGSTFNPTPTNGLSIDENGNLTGTPSDLTWTDGQDKQTIFIPVNVSNGNQQLDKPVMVPVVVTKSITPSSQRNTVIAGTPVKDGIVGVNFNGGDFTVTKSGTVNGLSIDESGHLVGTPTMSTTGSQEDITIPVTIKDNLTNETVTKDVPVIVVKKLSYEVTPKTVVEGQVVPNETVVTPNIAESTVYGTATAGMSVDQNGKLTGTPTITDWKTGETSREVQIPVSVTNPIGGVLQRAADKPVTVTVVRKLDATTTPATATNGKAVTPTKVVTPNLPNSEITATPTNGLSVDKDGNLTGTPNVTGWQTGETSREVNIPVTIKNTVTDQNGNQTPQTVTKTVTVTVNRDAGADVTPVTVSEGTPVPANTQVVTPTLPGSEVTTDQPVNGLSVDKDGNLTGTPSVTNWKTGETSRTVKVPVTVKSGDQEKKVDVPVTITRDLDVKVTDGTKVSENDPVTPTKVVTPNLPNSEITATPTNGLSVDKDGNLTGTPTVTDWKTGETSRDVKIPVKVTNGDQTVTKDVPVTITRDLQVDVTNPDSVLENNPVEPTQVVTPNLPDSTITSTPTNGLSVDKDGKLTGTPTVTDWKTGETSRDVKIPVKVTNGDQTVDKTVTVTVTRSQADRYEPQGQDQTVNKGDQPKAEDSITNKDDLPEGTEYTWKET</sequence>
<feature type="non-terminal residue" evidence="4">
    <location>
        <position position="1436"/>
    </location>
</feature>
<feature type="region of interest" description="Disordered" evidence="1">
    <location>
        <begin position="1128"/>
        <end position="1181"/>
    </location>
</feature>
<feature type="compositionally biased region" description="Low complexity" evidence="1">
    <location>
        <begin position="93"/>
        <end position="105"/>
    </location>
</feature>
<feature type="compositionally biased region" description="Polar residues" evidence="1">
    <location>
        <begin position="68"/>
        <end position="88"/>
    </location>
</feature>
<reference evidence="4" key="1">
    <citation type="submission" date="2021-10" db="EMBL/GenBank/DDBJ databases">
        <title>Evolutionary history and lifestyle of the vertebrate symbiont Limosilactobacillus reuteri.</title>
        <authorList>
            <person name="Zheng J."/>
            <person name="Li F."/>
            <person name="Gaenzle M."/>
            <person name="Walter J."/>
        </authorList>
    </citation>
    <scope>NUCLEOTIDE SEQUENCE</scope>
    <source>
        <strain evidence="4">GQ_1_3_1</strain>
    </source>
</reference>
<proteinExistence type="predicted"/>
<keyword evidence="2" id="KW-0812">Transmembrane</keyword>
<protein>
    <recommendedName>
        <fullName evidence="3">Rib domain-containing protein</fullName>
    </recommendedName>
</protein>
<feature type="region of interest" description="Disordered" evidence="1">
    <location>
        <begin position="1238"/>
        <end position="1273"/>
    </location>
</feature>
<feature type="compositionally biased region" description="Polar residues" evidence="1">
    <location>
        <begin position="106"/>
        <end position="121"/>
    </location>
</feature>
<feature type="region of interest" description="Disordered" evidence="1">
    <location>
        <begin position="55"/>
        <end position="136"/>
    </location>
</feature>
<feature type="domain" description="Rib" evidence="3">
    <location>
        <begin position="1394"/>
        <end position="1435"/>
    </location>
</feature>
<dbReference type="EMBL" id="JAJGWB010000135">
    <property type="protein sequence ID" value="MCC4478082.1"/>
    <property type="molecule type" value="Genomic_DNA"/>
</dbReference>
<evidence type="ECO:0000256" key="2">
    <source>
        <dbReference type="SAM" id="Phobius"/>
    </source>
</evidence>
<comment type="caution">
    <text evidence="4">The sequence shown here is derived from an EMBL/GenBank/DDBJ whole genome shotgun (WGS) entry which is preliminary data.</text>
</comment>
<name>A0AAW4X6L5_LIMRT</name>
<feature type="compositionally biased region" description="Polar residues" evidence="1">
    <location>
        <begin position="1311"/>
        <end position="1343"/>
    </location>
</feature>
<keyword evidence="2" id="KW-0472">Membrane</keyword>